<reference evidence="6" key="1">
    <citation type="journal article" date="2013" name="Proc. Natl. Acad. Sci. U.S.A.">
        <title>Genome structure and metabolic features in the red seaweed Chondrus crispus shed light on evolution of the Archaeplastida.</title>
        <authorList>
            <person name="Collen J."/>
            <person name="Porcel B."/>
            <person name="Carre W."/>
            <person name="Ball S.G."/>
            <person name="Chaparro C."/>
            <person name="Tonon T."/>
            <person name="Barbeyron T."/>
            <person name="Michel G."/>
            <person name="Noel B."/>
            <person name="Valentin K."/>
            <person name="Elias M."/>
            <person name="Artiguenave F."/>
            <person name="Arun A."/>
            <person name="Aury J.M."/>
            <person name="Barbosa-Neto J.F."/>
            <person name="Bothwell J.H."/>
            <person name="Bouget F.Y."/>
            <person name="Brillet L."/>
            <person name="Cabello-Hurtado F."/>
            <person name="Capella-Gutierrez S."/>
            <person name="Charrier B."/>
            <person name="Cladiere L."/>
            <person name="Cock J.M."/>
            <person name="Coelho S.M."/>
            <person name="Colleoni C."/>
            <person name="Czjzek M."/>
            <person name="Da Silva C."/>
            <person name="Delage L."/>
            <person name="Denoeud F."/>
            <person name="Deschamps P."/>
            <person name="Dittami S.M."/>
            <person name="Gabaldon T."/>
            <person name="Gachon C.M."/>
            <person name="Groisillier A."/>
            <person name="Herve C."/>
            <person name="Jabbari K."/>
            <person name="Katinka M."/>
            <person name="Kloareg B."/>
            <person name="Kowalczyk N."/>
            <person name="Labadie K."/>
            <person name="Leblanc C."/>
            <person name="Lopez P.J."/>
            <person name="McLachlan D.H."/>
            <person name="Meslet-Cladiere L."/>
            <person name="Moustafa A."/>
            <person name="Nehr Z."/>
            <person name="Nyvall Collen P."/>
            <person name="Panaud O."/>
            <person name="Partensky F."/>
            <person name="Poulain J."/>
            <person name="Rensing S.A."/>
            <person name="Rousvoal S."/>
            <person name="Samson G."/>
            <person name="Symeonidi A."/>
            <person name="Weissenbach J."/>
            <person name="Zambounis A."/>
            <person name="Wincker P."/>
            <person name="Boyen C."/>
        </authorList>
    </citation>
    <scope>NUCLEOTIDE SEQUENCE [LARGE SCALE GENOMIC DNA]</scope>
    <source>
        <strain evidence="6">cv. Stackhouse</strain>
    </source>
</reference>
<dbReference type="PANTHER" id="PTHR31760">
    <property type="entry name" value="S-ADENOSYL-L-METHIONINE-DEPENDENT METHYLTRANSFERASES SUPERFAMILY PROTEIN"/>
    <property type="match status" value="1"/>
</dbReference>
<feature type="region of interest" description="Disordered" evidence="4">
    <location>
        <begin position="260"/>
        <end position="289"/>
    </location>
</feature>
<proteinExistence type="inferred from homology"/>
<dbReference type="PANTHER" id="PTHR31760:SF0">
    <property type="entry name" value="S-ADENOSYL-L-METHIONINE-DEPENDENT METHYLTRANSFERASES SUPERFAMILY PROTEIN"/>
    <property type="match status" value="1"/>
</dbReference>
<dbReference type="NCBIfam" id="TIGR00138">
    <property type="entry name" value="rsmG_gidB"/>
    <property type="match status" value="1"/>
</dbReference>
<dbReference type="EMBL" id="HG002152">
    <property type="protein sequence ID" value="CDF40271.1"/>
    <property type="molecule type" value="Genomic_DNA"/>
</dbReference>
<sequence length="666" mass="71334">MLSLGMTAGRVIAPIRDFSMSFREPGGYEEPRQAVGSITLRSRVCVRIAEGESGQISIFTESTSRVTVRESVHITARQIARRTSTTPRDVGASAAMRSARDWLNHNVEEGGVHMILVRESPRRRTGSLTGCPRHGCSGLVRLPGVLISWKGWRAIGCYRCCALCSEDKSYLLLNKGWSAVSNALIPVFEEAIKSLRAGDQDSADRILTENGMRTARAAGLRPDTLWADSRVIVQHGVNVPETDLFTAGPGHFSVGSADVRHQAPRPPTTDCGPVPARELSTGDRGDRLGTWGVGAPPVSLSHTVGSGEVPVHLAVEQPTGDTSGASDRFLTRQNRVPTHKSSPISLQIFLTSSPAAPAHHLCLHGSVAHPLPHGFRRLAADPARASRAAICMPSAATAARGAARLRDAAKHRPRARGAAPRGPLAGPGRGAAQHPRAAHGSAAEREPFQYNLTAIRTRDAVLLKHVVDALSLLPALDAEAAAAATGLRVVDFGTGAGFPGLVLAIARPQWDVTLLEAARKKTRFHDLVERELALPNVSSVWGRAEEVGQSKMHRGRYDAVVARSLAEMRVCCELCVPLAKVGGALFAQKSVGAGAEEIAAAKEAIRRLGGKLESVREAWPWEWMQGQGEETEDVDGRKKCIVAVRKVKATPRAFLRLPGVPKKTPL</sequence>
<dbReference type="HAMAP" id="MF_00074">
    <property type="entry name" value="16SrRNA_methyltr_G"/>
    <property type="match status" value="1"/>
</dbReference>
<feature type="compositionally biased region" description="Low complexity" evidence="4">
    <location>
        <begin position="416"/>
        <end position="432"/>
    </location>
</feature>
<gene>
    <name evidence="5" type="ORF">CHC_T00000709001</name>
</gene>
<keyword evidence="2" id="KW-0698">rRNA processing</keyword>
<organism evidence="5 6">
    <name type="scientific">Chondrus crispus</name>
    <name type="common">Carrageen Irish moss</name>
    <name type="synonym">Polymorpha crispa</name>
    <dbReference type="NCBI Taxonomy" id="2769"/>
    <lineage>
        <taxon>Eukaryota</taxon>
        <taxon>Rhodophyta</taxon>
        <taxon>Florideophyceae</taxon>
        <taxon>Rhodymeniophycidae</taxon>
        <taxon>Gigartinales</taxon>
        <taxon>Gigartinaceae</taxon>
        <taxon>Chondrus</taxon>
    </lineage>
</organism>
<dbReference type="SUPFAM" id="SSF53335">
    <property type="entry name" value="S-adenosyl-L-methionine-dependent methyltransferases"/>
    <property type="match status" value="1"/>
</dbReference>
<keyword evidence="1" id="KW-0963">Cytoplasm</keyword>
<accession>R7QRY1</accession>
<dbReference type="KEGG" id="ccp:CHC_T00000709001"/>
<dbReference type="GeneID" id="17318283"/>
<dbReference type="InterPro" id="IPR003682">
    <property type="entry name" value="rRNA_ssu_MeTfrase_G"/>
</dbReference>
<evidence type="ECO:0000313" key="6">
    <source>
        <dbReference type="Proteomes" id="UP000012073"/>
    </source>
</evidence>
<dbReference type="Gramene" id="CDF40271">
    <property type="protein sequence ID" value="CDF40271"/>
    <property type="gene ID" value="CHC_T00000709001"/>
</dbReference>
<protein>
    <submittedName>
        <fullName evidence="5">Uncharacterized protein</fullName>
    </submittedName>
</protein>
<dbReference type="STRING" id="2769.R7QRY1"/>
<dbReference type="Gene3D" id="3.40.50.150">
    <property type="entry name" value="Vaccinia Virus protein VP39"/>
    <property type="match status" value="1"/>
</dbReference>
<evidence type="ECO:0000256" key="4">
    <source>
        <dbReference type="SAM" id="MobiDB-lite"/>
    </source>
</evidence>
<evidence type="ECO:0000256" key="3">
    <source>
        <dbReference type="ARBA" id="ARBA00022679"/>
    </source>
</evidence>
<evidence type="ECO:0000313" key="5">
    <source>
        <dbReference type="EMBL" id="CDF40271.1"/>
    </source>
</evidence>
<feature type="region of interest" description="Disordered" evidence="4">
    <location>
        <begin position="402"/>
        <end position="443"/>
    </location>
</feature>
<dbReference type="Proteomes" id="UP000012073">
    <property type="component" value="Unassembled WGS sequence"/>
</dbReference>
<dbReference type="Pfam" id="PF02527">
    <property type="entry name" value="GidB"/>
    <property type="match status" value="1"/>
</dbReference>
<dbReference type="RefSeq" id="XP_005710565.1">
    <property type="nucleotide sequence ID" value="XM_005710508.1"/>
</dbReference>
<dbReference type="GO" id="GO:0070043">
    <property type="term" value="F:rRNA (guanine-N7-)-methyltransferase activity"/>
    <property type="evidence" value="ECO:0007669"/>
    <property type="project" value="TreeGrafter"/>
</dbReference>
<dbReference type="AlphaFoldDB" id="R7QRY1"/>
<dbReference type="OrthoDB" id="5669at2759"/>
<dbReference type="GO" id="GO:0005829">
    <property type="term" value="C:cytosol"/>
    <property type="evidence" value="ECO:0007669"/>
    <property type="project" value="TreeGrafter"/>
</dbReference>
<keyword evidence="6" id="KW-1185">Reference proteome</keyword>
<keyword evidence="3" id="KW-0808">Transferase</keyword>
<name>R7QRY1_CHOCR</name>
<evidence type="ECO:0000256" key="1">
    <source>
        <dbReference type="ARBA" id="ARBA00022490"/>
    </source>
</evidence>
<evidence type="ECO:0000256" key="2">
    <source>
        <dbReference type="ARBA" id="ARBA00022552"/>
    </source>
</evidence>
<dbReference type="InterPro" id="IPR029063">
    <property type="entry name" value="SAM-dependent_MTases_sf"/>
</dbReference>